<gene>
    <name evidence="2" type="ORF">Mterra_01801</name>
</gene>
<dbReference type="InterPro" id="IPR029149">
    <property type="entry name" value="Creatin/AminoP/Spt16_N"/>
</dbReference>
<protein>
    <submittedName>
        <fullName evidence="2">Putative peptidase</fullName>
        <ecNumber evidence="2">3.4.-.-</ecNumber>
    </submittedName>
</protein>
<proteinExistence type="predicted"/>
<dbReference type="Proteomes" id="UP000265715">
    <property type="component" value="Unassembled WGS sequence"/>
</dbReference>
<dbReference type="OrthoDB" id="9806388at2"/>
<name>A0A399EPU3_9DEIN</name>
<evidence type="ECO:0000313" key="3">
    <source>
        <dbReference type="Proteomes" id="UP000265715"/>
    </source>
</evidence>
<dbReference type="AlphaFoldDB" id="A0A399EPU3"/>
<dbReference type="EC" id="3.4.-.-" evidence="2"/>
<dbReference type="Gene3D" id="3.90.230.10">
    <property type="entry name" value="Creatinase/methionine aminopeptidase superfamily"/>
    <property type="match status" value="1"/>
</dbReference>
<dbReference type="RefSeq" id="WP_119314915.1">
    <property type="nucleotide sequence ID" value="NZ_QXDL01000064.1"/>
</dbReference>
<evidence type="ECO:0000259" key="1">
    <source>
        <dbReference type="Pfam" id="PF00557"/>
    </source>
</evidence>
<sequence>MDIAKAQHALRKAGLPGWLLYGFFGNNPLALETLGLRGLHLSRRFAYLIPAEGDPVFIVHAIERANFPALPGRWVVYSSWSSFVGALQAHVAPLGRVAMEYHPGGGIPYLSRLDGGTLELLRGMGLEIVSSAELLLQFQTWDAEALASHRRAARGLEAAKDRGLEYIRSRLSDPVPPSELEVQAEILKVLHAHGLVWDHDANVSFGPNAANPHHSPGASRLDSGQVVLFDIWAKEPSGPYADITWMAGWNVSDEVQDAFRVVMASRDKAVDYVRKAYATGRHPRGYEVDREAREVLVAAGYAEHVLHRTGHNLGWDAAHGNGTHLDDLETHDTRPLIPGLAFTVEPGVYPGPFGLRSEINVYLHEHGPEVTTALQTEMDRL</sequence>
<dbReference type="EMBL" id="QXDL01000064">
    <property type="protein sequence ID" value="RIH85059.1"/>
    <property type="molecule type" value="Genomic_DNA"/>
</dbReference>
<organism evidence="2 3">
    <name type="scientific">Calidithermus terrae</name>
    <dbReference type="NCBI Taxonomy" id="1408545"/>
    <lineage>
        <taxon>Bacteria</taxon>
        <taxon>Thermotogati</taxon>
        <taxon>Deinococcota</taxon>
        <taxon>Deinococci</taxon>
        <taxon>Thermales</taxon>
        <taxon>Thermaceae</taxon>
        <taxon>Calidithermus</taxon>
    </lineage>
</organism>
<dbReference type="SUPFAM" id="SSF55920">
    <property type="entry name" value="Creatinase/aminopeptidase"/>
    <property type="match status" value="1"/>
</dbReference>
<dbReference type="PANTHER" id="PTHR46112:SF3">
    <property type="entry name" value="AMINOPEPTIDASE YPDF"/>
    <property type="match status" value="1"/>
</dbReference>
<dbReference type="InterPro" id="IPR050659">
    <property type="entry name" value="Peptidase_M24B"/>
</dbReference>
<keyword evidence="3" id="KW-1185">Reference proteome</keyword>
<feature type="domain" description="Peptidase M24" evidence="1">
    <location>
        <begin position="149"/>
        <end position="364"/>
    </location>
</feature>
<dbReference type="Pfam" id="PF00557">
    <property type="entry name" value="Peptidase_M24"/>
    <property type="match status" value="1"/>
</dbReference>
<reference evidence="2 3" key="1">
    <citation type="submission" date="2018-08" db="EMBL/GenBank/DDBJ databases">
        <title>Meiothermus terrae DSM 26712 genome sequencing project.</title>
        <authorList>
            <person name="Da Costa M.S."/>
            <person name="Albuquerque L."/>
            <person name="Raposo P."/>
            <person name="Froufe H.J.C."/>
            <person name="Barroso C.S."/>
            <person name="Egas C."/>
        </authorList>
    </citation>
    <scope>NUCLEOTIDE SEQUENCE [LARGE SCALE GENOMIC DNA]</scope>
    <source>
        <strain evidence="2 3">DSM 26712</strain>
    </source>
</reference>
<evidence type="ECO:0000313" key="2">
    <source>
        <dbReference type="EMBL" id="RIH85059.1"/>
    </source>
</evidence>
<dbReference type="Gene3D" id="3.40.350.10">
    <property type="entry name" value="Creatinase/prolidase N-terminal domain"/>
    <property type="match status" value="1"/>
</dbReference>
<dbReference type="InterPro" id="IPR036005">
    <property type="entry name" value="Creatinase/aminopeptidase-like"/>
</dbReference>
<accession>A0A399EPU3</accession>
<dbReference type="PANTHER" id="PTHR46112">
    <property type="entry name" value="AMINOPEPTIDASE"/>
    <property type="match status" value="1"/>
</dbReference>
<keyword evidence="2" id="KW-0378">Hydrolase</keyword>
<dbReference type="SUPFAM" id="SSF53092">
    <property type="entry name" value="Creatinase/prolidase N-terminal domain"/>
    <property type="match status" value="1"/>
</dbReference>
<dbReference type="InterPro" id="IPR000994">
    <property type="entry name" value="Pept_M24"/>
</dbReference>
<dbReference type="GO" id="GO:0016787">
    <property type="term" value="F:hydrolase activity"/>
    <property type="evidence" value="ECO:0007669"/>
    <property type="project" value="UniProtKB-KW"/>
</dbReference>
<comment type="caution">
    <text evidence="2">The sequence shown here is derived from an EMBL/GenBank/DDBJ whole genome shotgun (WGS) entry which is preliminary data.</text>
</comment>